<dbReference type="GO" id="GO:0004751">
    <property type="term" value="F:ribose-5-phosphate isomerase activity"/>
    <property type="evidence" value="ECO:0007669"/>
    <property type="project" value="TreeGrafter"/>
</dbReference>
<dbReference type="Proteomes" id="UP000195141">
    <property type="component" value="Chromosome"/>
</dbReference>
<evidence type="ECO:0000313" key="5">
    <source>
        <dbReference type="EMBL" id="WYJ91797.1"/>
    </source>
</evidence>
<dbReference type="OrthoDB" id="1778624at2"/>
<gene>
    <name evidence="5" type="ORF">A5888_003565</name>
    <name evidence="4" type="ORF">A5888_003994</name>
</gene>
<dbReference type="PANTHER" id="PTHR30345:SF0">
    <property type="entry name" value="DNA DAMAGE-REPAIR_TOLERATION PROTEIN DRT102"/>
    <property type="match status" value="1"/>
</dbReference>
<dbReference type="PANTHER" id="PTHR30345">
    <property type="entry name" value="RIBOSE-5-PHOSPHATE ISOMERASE B"/>
    <property type="match status" value="1"/>
</dbReference>
<proteinExistence type="inferred from homology"/>
<dbReference type="AlphaFoldDB" id="A0A242JWV7"/>
<name>A0A242JWV7_9ENTE</name>
<evidence type="ECO:0000256" key="1">
    <source>
        <dbReference type="ARBA" id="ARBA00008754"/>
    </source>
</evidence>
<dbReference type="SUPFAM" id="SSF89623">
    <property type="entry name" value="Ribose/Galactose isomerase RpiB/AlsB"/>
    <property type="match status" value="1"/>
</dbReference>
<evidence type="ECO:0000256" key="2">
    <source>
        <dbReference type="ARBA" id="ARBA00022736"/>
    </source>
</evidence>
<keyword evidence="3 5" id="KW-0413">Isomerase</keyword>
<protein>
    <submittedName>
        <fullName evidence="5">Ribose 5-phosphate isomerase B</fullName>
    </submittedName>
</protein>
<reference evidence="4" key="1">
    <citation type="submission" date="2017-05" db="EMBL/GenBank/DDBJ databases">
        <title>The Genome Sequence of Enterococcus sp. 9E7_DIV0242.</title>
        <authorList>
            <consortium name="The Broad Institute Genomics Platform"/>
            <consortium name="The Broad Institute Genomic Center for Infectious Diseases"/>
            <person name="Earl A."/>
            <person name="Manson A."/>
            <person name="Schwartman J."/>
            <person name="Gilmore M."/>
            <person name="Abouelleil A."/>
            <person name="Cao P."/>
            <person name="Chapman S."/>
            <person name="Cusick C."/>
            <person name="Shea T."/>
            <person name="Young S."/>
            <person name="Neafsey D."/>
            <person name="Nusbaum C."/>
            <person name="Birren B."/>
        </authorList>
    </citation>
    <scope>NUCLEOTIDE SEQUENCE [LARGE SCALE GENOMIC DNA]</scope>
    <source>
        <strain evidence="4">9E7_DIV0242</strain>
    </source>
</reference>
<dbReference type="Gene3D" id="3.40.1400.10">
    <property type="entry name" value="Sugar-phosphate isomerase, RpiB/LacA/LacB"/>
    <property type="match status" value="1"/>
</dbReference>
<dbReference type="GO" id="GO:0005988">
    <property type="term" value="P:lactose metabolic process"/>
    <property type="evidence" value="ECO:0007669"/>
    <property type="project" value="UniProtKB-KW"/>
</dbReference>
<dbReference type="NCBIfam" id="TIGR00689">
    <property type="entry name" value="rpiB_lacA_lacB"/>
    <property type="match status" value="1"/>
</dbReference>
<evidence type="ECO:0000256" key="3">
    <source>
        <dbReference type="ARBA" id="ARBA00023235"/>
    </source>
</evidence>
<keyword evidence="6" id="KW-1185">Reference proteome</keyword>
<organism evidence="4">
    <name type="scientific">Candidatus Enterococcus clewellii</name>
    <dbReference type="NCBI Taxonomy" id="1834193"/>
    <lineage>
        <taxon>Bacteria</taxon>
        <taxon>Bacillati</taxon>
        <taxon>Bacillota</taxon>
        <taxon>Bacilli</taxon>
        <taxon>Lactobacillales</taxon>
        <taxon>Enterococcaceae</taxon>
        <taxon>Enterococcus</taxon>
    </lineage>
</organism>
<dbReference type="GO" id="GO:0009052">
    <property type="term" value="P:pentose-phosphate shunt, non-oxidative branch"/>
    <property type="evidence" value="ECO:0007669"/>
    <property type="project" value="TreeGrafter"/>
</dbReference>
<reference evidence="5" key="2">
    <citation type="submission" date="2017-05" db="EMBL/GenBank/DDBJ databases">
        <authorList>
            <consortium name="The Broad Institute Genomics Platform"/>
            <consortium name="The Broad Institute Genomic Center for Infectious Diseases"/>
            <person name="Earl A."/>
            <person name="Manson A."/>
            <person name="Schwartman J."/>
            <person name="Gilmore M."/>
            <person name="Abouelleil A."/>
            <person name="Cao P."/>
            <person name="Chapman S."/>
            <person name="Cusick C."/>
            <person name="Shea T."/>
            <person name="Young S."/>
            <person name="Neafsey D."/>
            <person name="Nusbaum C."/>
            <person name="Birren B."/>
        </authorList>
    </citation>
    <scope>NUCLEOTIDE SEQUENCE</scope>
    <source>
        <strain evidence="5">9E7_DIV0242</strain>
    </source>
</reference>
<dbReference type="Pfam" id="PF02502">
    <property type="entry name" value="LacAB_rpiB"/>
    <property type="match status" value="1"/>
</dbReference>
<evidence type="ECO:0000313" key="4">
    <source>
        <dbReference type="EMBL" id="OTP09798.1"/>
    </source>
</evidence>
<dbReference type="NCBIfam" id="NF004051">
    <property type="entry name" value="PRK05571.1"/>
    <property type="match status" value="1"/>
</dbReference>
<accession>A0A242JWV7</accession>
<dbReference type="EMBL" id="CP147247">
    <property type="protein sequence ID" value="WYJ91797.1"/>
    <property type="molecule type" value="Genomic_DNA"/>
</dbReference>
<dbReference type="EMBL" id="NGMM01000009">
    <property type="protein sequence ID" value="OTP09798.1"/>
    <property type="molecule type" value="Genomic_DNA"/>
</dbReference>
<comment type="similarity">
    <text evidence="1">Belongs to the LacAB/RpiB family.</text>
</comment>
<evidence type="ECO:0000313" key="6">
    <source>
        <dbReference type="Proteomes" id="UP000195141"/>
    </source>
</evidence>
<keyword evidence="2" id="KW-0423">Lactose metabolism</keyword>
<dbReference type="GO" id="GO:0019316">
    <property type="term" value="P:D-allose catabolic process"/>
    <property type="evidence" value="ECO:0007669"/>
    <property type="project" value="TreeGrafter"/>
</dbReference>
<dbReference type="InterPro" id="IPR003500">
    <property type="entry name" value="RpiB_LacA_LacB"/>
</dbReference>
<dbReference type="PIRSF" id="PIRSF005384">
    <property type="entry name" value="RpiB_LacA_B"/>
    <property type="match status" value="1"/>
</dbReference>
<dbReference type="RefSeq" id="WP_086350969.1">
    <property type="nucleotide sequence ID" value="NZ_CP147247.1"/>
</dbReference>
<dbReference type="InterPro" id="IPR036569">
    <property type="entry name" value="RpiB_LacA_LacB_sf"/>
</dbReference>
<reference evidence="5" key="3">
    <citation type="submission" date="2024-03" db="EMBL/GenBank/DDBJ databases">
        <title>The Genome Sequence of Enterococcus sp. DIV0242b.</title>
        <authorList>
            <consortium name="The Broad Institute Genomics Platform"/>
            <consortium name="The Broad Institute Microbial Omics Core"/>
            <consortium name="The Broad Institute Genomic Center for Infectious Diseases"/>
            <person name="Earl A."/>
            <person name="Manson A."/>
            <person name="Gilmore M."/>
            <person name="Schwartman J."/>
            <person name="Shea T."/>
            <person name="Abouelleil A."/>
            <person name="Cao P."/>
            <person name="Chapman S."/>
            <person name="Cusick C."/>
            <person name="Young S."/>
            <person name="Neafsey D."/>
            <person name="Nusbaum C."/>
            <person name="Birren B."/>
        </authorList>
    </citation>
    <scope>NUCLEOTIDE SEQUENCE</scope>
    <source>
        <strain evidence="5">9E7_DIV0242</strain>
    </source>
</reference>
<sequence length="137" mass="15195">MRLGIGNDHKGYYLKKTIGYYLKEQLYDFIDLGTSNGFEVVDYSACVEDICKKIQHEEIDGGILIGGTGIGMSICANKYQNIRAALVQDVFSAKIAKERYDANILCLGEQVCGEGSARMIIDVWLQTAFQGNQQTVL</sequence>